<dbReference type="RefSeq" id="WP_311652898.1">
    <property type="nucleotide sequence ID" value="NZ_JAVRIB010000008.1"/>
</dbReference>
<name>A0ABU3C0G9_9GAMM</name>
<evidence type="ECO:0008006" key="3">
    <source>
        <dbReference type="Google" id="ProtNLM"/>
    </source>
</evidence>
<evidence type="ECO:0000313" key="1">
    <source>
        <dbReference type="EMBL" id="MDT0635050.1"/>
    </source>
</evidence>
<gene>
    <name evidence="1" type="ORF">RM532_08755</name>
</gene>
<dbReference type="InterPro" id="IPR008767">
    <property type="entry name" value="Phage_SPP1_head-tail_adaptor"/>
</dbReference>
<dbReference type="Proteomes" id="UP001251857">
    <property type="component" value="Unassembled WGS sequence"/>
</dbReference>
<proteinExistence type="predicted"/>
<evidence type="ECO:0000313" key="2">
    <source>
        <dbReference type="Proteomes" id="UP001251857"/>
    </source>
</evidence>
<protein>
    <recommendedName>
        <fullName evidence="3">Head-tail adaptor protein</fullName>
    </recommendedName>
</protein>
<dbReference type="Pfam" id="PF05521">
    <property type="entry name" value="Phage_HCP"/>
    <property type="match status" value="1"/>
</dbReference>
<dbReference type="InterPro" id="IPR038666">
    <property type="entry name" value="SSP1_head-tail_sf"/>
</dbReference>
<reference evidence="1 2" key="1">
    <citation type="submission" date="2023-09" db="EMBL/GenBank/DDBJ databases">
        <authorList>
            <person name="Rey-Velasco X."/>
        </authorList>
    </citation>
    <scope>NUCLEOTIDE SEQUENCE [LARGE SCALE GENOMIC DNA]</scope>
    <source>
        <strain evidence="1 2">W335</strain>
    </source>
</reference>
<organism evidence="1 2">
    <name type="scientific">Spectribacter hydrogenoxidans</name>
    <dbReference type="NCBI Taxonomy" id="3075608"/>
    <lineage>
        <taxon>Bacteria</taxon>
        <taxon>Pseudomonadati</taxon>
        <taxon>Pseudomonadota</taxon>
        <taxon>Gammaproteobacteria</taxon>
        <taxon>Salinisphaerales</taxon>
        <taxon>Salinisphaeraceae</taxon>
        <taxon>Spectribacter</taxon>
    </lineage>
</organism>
<dbReference type="Gene3D" id="2.40.10.270">
    <property type="entry name" value="Bacteriophage SPP1 head-tail adaptor protein"/>
    <property type="match status" value="1"/>
</dbReference>
<comment type="caution">
    <text evidence="1">The sequence shown here is derived from an EMBL/GenBank/DDBJ whole genome shotgun (WGS) entry which is preliminary data.</text>
</comment>
<dbReference type="EMBL" id="JAVRIB010000008">
    <property type="protein sequence ID" value="MDT0635050.1"/>
    <property type="molecule type" value="Genomic_DNA"/>
</dbReference>
<accession>A0ABU3C0G9</accession>
<keyword evidence="2" id="KW-1185">Reference proteome</keyword>
<sequence>MTLGLFKDGYELWRSTETRNEYGGVEYTWNKQADIRGRATPVTAEFKRTPRYSYSVIQWRFSTTPDMDMQPGDEIRFNGRRLSVDVVPETSTGRRLEAECRELR</sequence>